<feature type="compositionally biased region" description="Basic and acidic residues" evidence="1">
    <location>
        <begin position="245"/>
        <end position="256"/>
    </location>
</feature>
<feature type="compositionally biased region" description="Basic and acidic residues" evidence="1">
    <location>
        <begin position="77"/>
        <end position="90"/>
    </location>
</feature>
<feature type="compositionally biased region" description="Low complexity" evidence="1">
    <location>
        <begin position="8"/>
        <end position="24"/>
    </location>
</feature>
<evidence type="ECO:0000313" key="3">
    <source>
        <dbReference type="EMBL" id="KAL1894943.1"/>
    </source>
</evidence>
<dbReference type="Gene3D" id="3.10.20.90">
    <property type="entry name" value="Phosphatidylinositol 3-kinase Catalytic Subunit, Chain A, domain 1"/>
    <property type="match status" value="1"/>
</dbReference>
<feature type="compositionally biased region" description="Polar residues" evidence="1">
    <location>
        <begin position="192"/>
        <end position="209"/>
    </location>
</feature>
<dbReference type="InterPro" id="IPR029071">
    <property type="entry name" value="Ubiquitin-like_domsf"/>
</dbReference>
<comment type="caution">
    <text evidence="3">The sequence shown here is derived from an EMBL/GenBank/DDBJ whole genome shotgun (WGS) entry which is preliminary data.</text>
</comment>
<reference evidence="3 4" key="1">
    <citation type="journal article" date="2024" name="IMA Fungus">
        <title>IMA Genome - F19 : A genome assembly and annotation guide to empower mycologists, including annotated draft genome sequences of Ceratocystis pirilliformis, Diaporthe australafricana, Fusarium ophioides, Paecilomyces lecythidis, and Sporothrix stenoceras.</title>
        <authorList>
            <person name="Aylward J."/>
            <person name="Wilson A.M."/>
            <person name="Visagie C.M."/>
            <person name="Spraker J."/>
            <person name="Barnes I."/>
            <person name="Buitendag C."/>
            <person name="Ceriani C."/>
            <person name="Del Mar Angel L."/>
            <person name="du Plessis D."/>
            <person name="Fuchs T."/>
            <person name="Gasser K."/>
            <person name="Kramer D."/>
            <person name="Li W."/>
            <person name="Munsamy K."/>
            <person name="Piso A."/>
            <person name="Price J.L."/>
            <person name="Sonnekus B."/>
            <person name="Thomas C."/>
            <person name="van der Nest A."/>
            <person name="van Dijk A."/>
            <person name="van Heerden A."/>
            <person name="van Vuuren N."/>
            <person name="Yilmaz N."/>
            <person name="Duong T.A."/>
            <person name="van der Merwe N.A."/>
            <person name="Wingfield M.J."/>
            <person name="Wingfield B.D."/>
        </authorList>
    </citation>
    <scope>NUCLEOTIDE SEQUENCE [LARGE SCALE GENOMIC DNA]</scope>
    <source>
        <strain evidence="3 4">CMW 5346</strain>
    </source>
</reference>
<sequence>MEPPEPASTASTTSTSTKPTRNSSAADRNSKLAGLLASIEADLDLELTAKAAAAPSTDDASVNSFRRAKFFFPKVVEEQRKAQEAREAAAARKNKGKAKELKPALRSSTPDRSTDHDTKRRKVSHESHQSQHDSDDDENAKIKARLTARGGSRSSTSSPLNSPARQARRSPIDSLSPSPPRPRLDKGKGKATQHSVSAQVAYTNASSPPSKSTRQQTKSTRSTAKGKDASVVVIDSTDDSDSDDDVKPYRPPERRAPPPPRKKKEEVAEAVDPEFAEYIQRAREKAAKAKKEAEIEAVFGAAGETDVSDAPAPLATFSSNTTTTTTNPTTASQTTTASMGRYGSNLAQSGSEQATPTAEPTAATPPRTVIPSSQPAPDDQQYRVFITSHLPQECPPLMAFMRMDQEMRHARIAYLSHATKHNVHLTDDETQSVLLTWKGSKIYNFTTGQSLNVKPDHKGRFRDFASMMSNGDVGGSTTSNGPSTAGFQNGGLHLEIWTQQLYDAYLEEEDRRHRRNLGELVELSDDDDGVAEGGGGGGGGAGSASRGTSQAPDAAAAASSTRIRLVLASREYEKLKITAHSDTTVETLATAFRLQRGIEPDKTVAIMWDGDELEGSMTVGEAEMEDLDGVEVYIR</sequence>
<feature type="compositionally biased region" description="Basic and acidic residues" evidence="1">
    <location>
        <begin position="112"/>
        <end position="133"/>
    </location>
</feature>
<dbReference type="EMBL" id="JAWCUI010000030">
    <property type="protein sequence ID" value="KAL1894943.1"/>
    <property type="molecule type" value="Genomic_DNA"/>
</dbReference>
<accession>A0ABR3Z557</accession>
<protein>
    <recommendedName>
        <fullName evidence="2">Ubiquitin-like domain-containing protein</fullName>
    </recommendedName>
</protein>
<evidence type="ECO:0000259" key="2">
    <source>
        <dbReference type="PROSITE" id="PS50053"/>
    </source>
</evidence>
<feature type="region of interest" description="Disordered" evidence="1">
    <location>
        <begin position="519"/>
        <end position="555"/>
    </location>
</feature>
<feature type="compositionally biased region" description="Low complexity" evidence="1">
    <location>
        <begin position="210"/>
        <end position="235"/>
    </location>
</feature>
<feature type="region of interest" description="Disordered" evidence="1">
    <location>
        <begin position="306"/>
        <end position="378"/>
    </location>
</feature>
<gene>
    <name evidence="3" type="ORF">Sste5346_005630</name>
</gene>
<feature type="compositionally biased region" description="Low complexity" evidence="1">
    <location>
        <begin position="354"/>
        <end position="366"/>
    </location>
</feature>
<proteinExistence type="predicted"/>
<feature type="region of interest" description="Disordered" evidence="1">
    <location>
        <begin position="1"/>
        <end position="29"/>
    </location>
</feature>
<dbReference type="PROSITE" id="PS50053">
    <property type="entry name" value="UBIQUITIN_2"/>
    <property type="match status" value="1"/>
</dbReference>
<dbReference type="Pfam" id="PF11976">
    <property type="entry name" value="Rad60-SLD"/>
    <property type="match status" value="1"/>
</dbReference>
<dbReference type="InterPro" id="IPR022617">
    <property type="entry name" value="Rad60/SUMO-like_dom"/>
</dbReference>
<keyword evidence="4" id="KW-1185">Reference proteome</keyword>
<feature type="compositionally biased region" description="Low complexity" evidence="1">
    <location>
        <begin position="145"/>
        <end position="165"/>
    </location>
</feature>
<dbReference type="PANTHER" id="PTHR48125">
    <property type="entry name" value="LP07818P1"/>
    <property type="match status" value="1"/>
</dbReference>
<feature type="compositionally biased region" description="Low complexity" evidence="1">
    <location>
        <begin position="315"/>
        <end position="338"/>
    </location>
</feature>
<feature type="compositionally biased region" description="Gly residues" evidence="1">
    <location>
        <begin position="531"/>
        <end position="542"/>
    </location>
</feature>
<feature type="domain" description="Ubiquitin-like" evidence="2">
    <location>
        <begin position="563"/>
        <end position="635"/>
    </location>
</feature>
<dbReference type="PANTHER" id="PTHR48125:SF12">
    <property type="entry name" value="AT HOOK TRANSCRIPTION FACTOR FAMILY-RELATED"/>
    <property type="match status" value="1"/>
</dbReference>
<evidence type="ECO:0000256" key="1">
    <source>
        <dbReference type="SAM" id="MobiDB-lite"/>
    </source>
</evidence>
<dbReference type="InterPro" id="IPR000626">
    <property type="entry name" value="Ubiquitin-like_dom"/>
</dbReference>
<feature type="compositionally biased region" description="Low complexity" evidence="1">
    <location>
        <begin position="543"/>
        <end position="555"/>
    </location>
</feature>
<name>A0ABR3Z557_9PEZI</name>
<dbReference type="SUPFAM" id="SSF54236">
    <property type="entry name" value="Ubiquitin-like"/>
    <property type="match status" value="1"/>
</dbReference>
<dbReference type="Proteomes" id="UP001583186">
    <property type="component" value="Unassembled WGS sequence"/>
</dbReference>
<evidence type="ECO:0000313" key="4">
    <source>
        <dbReference type="Proteomes" id="UP001583186"/>
    </source>
</evidence>
<feature type="region of interest" description="Disordered" evidence="1">
    <location>
        <begin position="77"/>
        <end position="272"/>
    </location>
</feature>
<organism evidence="3 4">
    <name type="scientific">Sporothrix stenoceras</name>
    <dbReference type="NCBI Taxonomy" id="5173"/>
    <lineage>
        <taxon>Eukaryota</taxon>
        <taxon>Fungi</taxon>
        <taxon>Dikarya</taxon>
        <taxon>Ascomycota</taxon>
        <taxon>Pezizomycotina</taxon>
        <taxon>Sordariomycetes</taxon>
        <taxon>Sordariomycetidae</taxon>
        <taxon>Ophiostomatales</taxon>
        <taxon>Ophiostomataceae</taxon>
        <taxon>Sporothrix</taxon>
    </lineage>
</organism>